<dbReference type="AlphaFoldDB" id="A0A7Z0WSB3"/>
<feature type="compositionally biased region" description="Basic and acidic residues" evidence="3">
    <location>
        <begin position="1"/>
        <end position="16"/>
    </location>
</feature>
<evidence type="ECO:0000313" key="5">
    <source>
        <dbReference type="EMBL" id="OLF14385.1"/>
    </source>
</evidence>
<dbReference type="InterPro" id="IPR000792">
    <property type="entry name" value="Tscrpt_reg_LuxR_C"/>
</dbReference>
<dbReference type="Pfam" id="PF13191">
    <property type="entry name" value="AAA_16"/>
    <property type="match status" value="1"/>
</dbReference>
<dbReference type="GO" id="GO:0004016">
    <property type="term" value="F:adenylate cyclase activity"/>
    <property type="evidence" value="ECO:0007669"/>
    <property type="project" value="TreeGrafter"/>
</dbReference>
<accession>A0A7Z0WSB3</accession>
<dbReference type="GO" id="GO:0005737">
    <property type="term" value="C:cytoplasm"/>
    <property type="evidence" value="ECO:0007669"/>
    <property type="project" value="TreeGrafter"/>
</dbReference>
<gene>
    <name evidence="5" type="ORF">BLA60_04475</name>
</gene>
<evidence type="ECO:0000256" key="3">
    <source>
        <dbReference type="SAM" id="MobiDB-lite"/>
    </source>
</evidence>
<evidence type="ECO:0000256" key="2">
    <source>
        <dbReference type="ARBA" id="ARBA00022840"/>
    </source>
</evidence>
<dbReference type="PRINTS" id="PR00038">
    <property type="entry name" value="HTHLUXR"/>
</dbReference>
<dbReference type="SMART" id="SM00421">
    <property type="entry name" value="HTH_LUXR"/>
    <property type="match status" value="1"/>
</dbReference>
<dbReference type="GO" id="GO:0006355">
    <property type="term" value="P:regulation of DNA-templated transcription"/>
    <property type="evidence" value="ECO:0007669"/>
    <property type="project" value="InterPro"/>
</dbReference>
<dbReference type="EMBL" id="MSIF01000001">
    <property type="protein sequence ID" value="OLF14385.1"/>
    <property type="molecule type" value="Genomic_DNA"/>
</dbReference>
<dbReference type="GO" id="GO:0005524">
    <property type="term" value="F:ATP binding"/>
    <property type="evidence" value="ECO:0007669"/>
    <property type="project" value="UniProtKB-KW"/>
</dbReference>
<dbReference type="InterPro" id="IPR041664">
    <property type="entry name" value="AAA_16"/>
</dbReference>
<keyword evidence="6" id="KW-1185">Reference proteome</keyword>
<reference evidence="5 6" key="1">
    <citation type="submission" date="2016-12" db="EMBL/GenBank/DDBJ databases">
        <title>The draft genome sequence of Actinophytocola xinjiangensis.</title>
        <authorList>
            <person name="Wang W."/>
            <person name="Yuan L."/>
        </authorList>
    </citation>
    <scope>NUCLEOTIDE SEQUENCE [LARGE SCALE GENOMIC DNA]</scope>
    <source>
        <strain evidence="5 6">CGMCC 4.4663</strain>
    </source>
</reference>
<dbReference type="Proteomes" id="UP000185696">
    <property type="component" value="Unassembled WGS sequence"/>
</dbReference>
<feature type="region of interest" description="Disordered" evidence="3">
    <location>
        <begin position="1"/>
        <end position="22"/>
    </location>
</feature>
<evidence type="ECO:0000256" key="1">
    <source>
        <dbReference type="ARBA" id="ARBA00022741"/>
    </source>
</evidence>
<dbReference type="SUPFAM" id="SSF52540">
    <property type="entry name" value="P-loop containing nucleoside triphosphate hydrolases"/>
    <property type="match status" value="1"/>
</dbReference>
<dbReference type="InterPro" id="IPR036388">
    <property type="entry name" value="WH-like_DNA-bd_sf"/>
</dbReference>
<sequence>MAARAERRRWASDGRRGRTPALVGRDDATSRVRGALAKGSALVLVEGEAGIGKTRLLREVLATPEDRASNERVLFATCPPVLEPSPLGAVVTGVRRLVTDPGGLGLSALGGALRPLFPEWAAGLPPAPEALDNPSAVRHRLFRALAELVERLGVDVLVVEDVHWADPATLDWLLTLCAEERDLSIVVSFRPWEVPASSALPRLTARAPAGGARVRVELRPLDVEQIRRLVASVYATDDVSEQFARYLHDATDGIPLVVEEYLLLLEDRDDILRENGRWTRRTLAELDLPATVRESVLERVRRLDQDTQRLLEAVSVLADPVGDALLAVVADLDDGAVRRGLAAALSSGLLLERSPDRFTFRHVLDTQAIREAIPISERRRLHRRAARALLLADHPPVARLAHHFREAGDDERWRHYAQASAALALESGDDRTAVETLLQVMGSTEHPIDRRVRLAHELGRAAFFGAAALGDLAGRVVEVLGGVLDSGDIDETDRGELRLLLGRMLWVVGERSAAFGQWESAVDELGRSPELAIRAMANMALPLIPDWPAARHRYWLDRAGELVDQVDPGDQQAFHNMRLTALLLLGDDEGWEVLNDLAGTPPASAGVRNVARALTNAVWVMLAWGRFDDAREHLAANFRRIESTEYRRLAYEARSAQDRLDWYTGSWPGLAERVADLAGSEDIDPHNLLHSRQVRCLLDLAAGTRSPGLREVAAEQARLGVTDPESVAVPAALARLCLADGNPAEALAVTGPVVDMIARKCVWLWVTDIAPTHVDALLGVGAVDDARSFVATFADELAGRPIPAAAAALGTCRAIVTGAVGDPCRAAGLFDDAARLWAALPRPYDALLCQERRGRALLDGDERDTALTLLGDTQQRLRDLGARWDADRVAQLVREHGREVARAWRGGRRGYGDQLSPRELDVVGLVARGMTNRQAAATLFLSPRTVEGHVKSAMRKLEVTSRTALAIAAIEAGVLPANARRPGDEG</sequence>
<comment type="caution">
    <text evidence="5">The sequence shown here is derived from an EMBL/GenBank/DDBJ whole genome shotgun (WGS) entry which is preliminary data.</text>
</comment>
<protein>
    <recommendedName>
        <fullName evidence="4">HTH luxR-type domain-containing protein</fullName>
    </recommendedName>
</protein>
<dbReference type="PROSITE" id="PS50043">
    <property type="entry name" value="HTH_LUXR_2"/>
    <property type="match status" value="1"/>
</dbReference>
<dbReference type="PANTHER" id="PTHR16305:SF35">
    <property type="entry name" value="TRANSCRIPTIONAL ACTIVATOR DOMAIN"/>
    <property type="match status" value="1"/>
</dbReference>
<dbReference type="CDD" id="cd06170">
    <property type="entry name" value="LuxR_C_like"/>
    <property type="match status" value="1"/>
</dbReference>
<organism evidence="5 6">
    <name type="scientific">Actinophytocola xinjiangensis</name>
    <dbReference type="NCBI Taxonomy" id="485602"/>
    <lineage>
        <taxon>Bacteria</taxon>
        <taxon>Bacillati</taxon>
        <taxon>Actinomycetota</taxon>
        <taxon>Actinomycetes</taxon>
        <taxon>Pseudonocardiales</taxon>
        <taxon>Pseudonocardiaceae</taxon>
    </lineage>
</organism>
<keyword evidence="2" id="KW-0067">ATP-binding</keyword>
<evidence type="ECO:0000259" key="4">
    <source>
        <dbReference type="PROSITE" id="PS50043"/>
    </source>
</evidence>
<proteinExistence type="predicted"/>
<keyword evidence="1" id="KW-0547">Nucleotide-binding</keyword>
<dbReference type="SUPFAM" id="SSF46894">
    <property type="entry name" value="C-terminal effector domain of the bipartite response regulators"/>
    <property type="match status" value="1"/>
</dbReference>
<dbReference type="InterPro" id="IPR016032">
    <property type="entry name" value="Sig_transdc_resp-reg_C-effctor"/>
</dbReference>
<feature type="domain" description="HTH luxR-type" evidence="4">
    <location>
        <begin position="908"/>
        <end position="973"/>
    </location>
</feature>
<evidence type="ECO:0000313" key="6">
    <source>
        <dbReference type="Proteomes" id="UP000185696"/>
    </source>
</evidence>
<dbReference type="Gene3D" id="1.10.10.10">
    <property type="entry name" value="Winged helix-like DNA-binding domain superfamily/Winged helix DNA-binding domain"/>
    <property type="match status" value="1"/>
</dbReference>
<dbReference type="Pfam" id="PF00196">
    <property type="entry name" value="GerE"/>
    <property type="match status" value="1"/>
</dbReference>
<dbReference type="GO" id="GO:0003677">
    <property type="term" value="F:DNA binding"/>
    <property type="evidence" value="ECO:0007669"/>
    <property type="project" value="InterPro"/>
</dbReference>
<name>A0A7Z0WSB3_9PSEU</name>
<dbReference type="RefSeq" id="WP_075131333.1">
    <property type="nucleotide sequence ID" value="NZ_MSIF01000001.1"/>
</dbReference>
<dbReference type="InterPro" id="IPR027417">
    <property type="entry name" value="P-loop_NTPase"/>
</dbReference>
<dbReference type="PANTHER" id="PTHR16305">
    <property type="entry name" value="TESTICULAR SOLUBLE ADENYLYL CYCLASE"/>
    <property type="match status" value="1"/>
</dbReference>